<dbReference type="PANTHER" id="PTHR34319:SF6">
    <property type="entry name" value="MAJOR EXPORTED PROTEIN"/>
    <property type="match status" value="1"/>
</dbReference>
<evidence type="ECO:0000313" key="2">
    <source>
        <dbReference type="Proteomes" id="UP000006201"/>
    </source>
</evidence>
<dbReference type="AlphaFoldDB" id="A4C4G0"/>
<dbReference type="RefSeq" id="WP_009836740.1">
    <property type="nucleotide sequence ID" value="NZ_AAOH01000001.1"/>
</dbReference>
<gene>
    <name evidence="1" type="ORF">PTD2_02696</name>
</gene>
<dbReference type="Gene3D" id="2.30.110.20">
    <property type="entry name" value="Hcp1-like"/>
    <property type="match status" value="1"/>
</dbReference>
<protein>
    <submittedName>
        <fullName evidence="1">Hcp protein</fullName>
    </submittedName>
</protein>
<reference evidence="1 2" key="1">
    <citation type="submission" date="2006-02" db="EMBL/GenBank/DDBJ databases">
        <authorList>
            <person name="Moran M.A."/>
            <person name="Kjelleberg S."/>
            <person name="Egan S."/>
            <person name="Saunders N."/>
            <person name="Thomas T."/>
            <person name="Ferriera S."/>
            <person name="Johnson J."/>
            <person name="Kravitz S."/>
            <person name="Halpern A."/>
            <person name="Remington K."/>
            <person name="Beeson K."/>
            <person name="Tran B."/>
            <person name="Rogers Y.-H."/>
            <person name="Friedman R."/>
            <person name="Venter J.C."/>
        </authorList>
    </citation>
    <scope>NUCLEOTIDE SEQUENCE [LARGE SCALE GENOMIC DNA]</scope>
    <source>
        <strain evidence="1 2">D2</strain>
    </source>
</reference>
<dbReference type="SUPFAM" id="SSF141452">
    <property type="entry name" value="Hcp1-like"/>
    <property type="match status" value="1"/>
</dbReference>
<dbReference type="Pfam" id="PF05638">
    <property type="entry name" value="T6SS_HCP"/>
    <property type="match status" value="1"/>
</dbReference>
<organism evidence="1 2">
    <name type="scientific">Pseudoalteromonas tunicata D2</name>
    <dbReference type="NCBI Taxonomy" id="87626"/>
    <lineage>
        <taxon>Bacteria</taxon>
        <taxon>Pseudomonadati</taxon>
        <taxon>Pseudomonadota</taxon>
        <taxon>Gammaproteobacteria</taxon>
        <taxon>Alteromonadales</taxon>
        <taxon>Pseudoalteromonadaceae</taxon>
        <taxon>Pseudoalteromonas</taxon>
    </lineage>
</organism>
<dbReference type="Proteomes" id="UP000006201">
    <property type="component" value="Unassembled WGS sequence"/>
</dbReference>
<comment type="caution">
    <text evidence="1">The sequence shown here is derived from an EMBL/GenBank/DDBJ whole genome shotgun (WGS) entry which is preliminary data.</text>
</comment>
<evidence type="ECO:0000313" key="1">
    <source>
        <dbReference type="EMBL" id="EAR30442.1"/>
    </source>
</evidence>
<dbReference type="InterPro" id="IPR008514">
    <property type="entry name" value="T6SS_Hcp"/>
</dbReference>
<proteinExistence type="predicted"/>
<keyword evidence="2" id="KW-1185">Reference proteome</keyword>
<dbReference type="HOGENOM" id="CLU_116190_1_0_6"/>
<accession>A4C4G0</accession>
<sequence>MESAGYMQVNASKQGTIAGSSLRKNRENLINLYSFNHQVSASWQAHSHISNGEIIHAPISITKEIDRSTPKLFQAMVEKEVLNIELEWFRFNVNGKEERYFKIELKDAQLLSINQMMPEIGDKRSEQLRLMESIIIAYSEITWSWGPFGDIAYQTNWRGER</sequence>
<dbReference type="eggNOG" id="COG3157">
    <property type="taxonomic scope" value="Bacteria"/>
</dbReference>
<dbReference type="InterPro" id="IPR052947">
    <property type="entry name" value="T6SS_Hcp1_domain"/>
</dbReference>
<dbReference type="PANTHER" id="PTHR34319">
    <property type="entry name" value="MAJOR EXPORTED PROTEIN"/>
    <property type="match status" value="1"/>
</dbReference>
<dbReference type="STRING" id="87626.PTD2_02696"/>
<name>A4C4G0_9GAMM</name>
<dbReference type="NCBIfam" id="TIGR03344">
    <property type="entry name" value="VI_effect_Hcp1"/>
    <property type="match status" value="1"/>
</dbReference>
<dbReference type="OrthoDB" id="5674026at2"/>
<dbReference type="InterPro" id="IPR036624">
    <property type="entry name" value="Hcp1-lik_sf"/>
</dbReference>
<dbReference type="EMBL" id="AAOH01000001">
    <property type="protein sequence ID" value="EAR30442.1"/>
    <property type="molecule type" value="Genomic_DNA"/>
</dbReference>